<protein>
    <recommendedName>
        <fullName evidence="9">Methyl-accepting chemotaxis sensory transducer with Pas/Pac sensor</fullName>
    </recommendedName>
</protein>
<evidence type="ECO:0000259" key="6">
    <source>
        <dbReference type="PROSITE" id="PS50113"/>
    </source>
</evidence>
<evidence type="ECO:0000259" key="4">
    <source>
        <dbReference type="PROSITE" id="PS50111"/>
    </source>
</evidence>
<dbReference type="Gene3D" id="3.30.450.20">
    <property type="entry name" value="PAS domain"/>
    <property type="match status" value="1"/>
</dbReference>
<evidence type="ECO:0000256" key="2">
    <source>
        <dbReference type="ARBA" id="ARBA00029447"/>
    </source>
</evidence>
<dbReference type="PROSITE" id="PS50113">
    <property type="entry name" value="PAC"/>
    <property type="match status" value="1"/>
</dbReference>
<dbReference type="PROSITE" id="PS50111">
    <property type="entry name" value="CHEMOTAXIS_TRANSDUC_2"/>
    <property type="match status" value="1"/>
</dbReference>
<evidence type="ECO:0000256" key="3">
    <source>
        <dbReference type="PROSITE-ProRule" id="PRU00284"/>
    </source>
</evidence>
<name>A0ABQ4T5Y3_METOR</name>
<dbReference type="NCBIfam" id="TIGR00229">
    <property type="entry name" value="sensory_box"/>
    <property type="match status" value="1"/>
</dbReference>
<sequence length="369" mass="39155">MFARNSTSEIQAKLAALDRVQAVIEFDLSGTILEANENFLNAVGYTLPEIKGRHHSLFVEPATRESFEYRNFWDRLRAGEFQAAQYKRVGKGGREIWIEASYNPMLDKAGKPYKIVKFATDVTRQAELLTQLRAMIDRNFGEIDQAVGRSRQESGSALDAARLTAGSVQTMAAASEELAASVAEVSQSMAMSQAATDSAFERVRDAGERTKRLADAASAMTGIVGLIQNIAAQINLLALNATIEAARAGEAGRGFAVVAQEVKNLASQAARATGQINTEIGGVQAISTEVVAALASISGSVDTMRSHVVATATAVEEQSAVTRDMSVNMQEAARAVGAISDNITAISAAIAQVSGAVETTREAAQVLAR</sequence>
<dbReference type="CDD" id="cd00130">
    <property type="entry name" value="PAS"/>
    <property type="match status" value="1"/>
</dbReference>
<dbReference type="InterPro" id="IPR001610">
    <property type="entry name" value="PAC"/>
</dbReference>
<reference evidence="7" key="1">
    <citation type="journal article" date="2021" name="Front. Microbiol.">
        <title>Comprehensive Comparative Genomics and Phenotyping of Methylobacterium Species.</title>
        <authorList>
            <person name="Alessa O."/>
            <person name="Ogura Y."/>
            <person name="Fujitani Y."/>
            <person name="Takami H."/>
            <person name="Hayashi T."/>
            <person name="Sahin N."/>
            <person name="Tani A."/>
        </authorList>
    </citation>
    <scope>NUCLEOTIDE SEQUENCE</scope>
    <source>
        <strain evidence="7">NBRC 15689</strain>
    </source>
</reference>
<keyword evidence="1 3" id="KW-0807">Transducer</keyword>
<dbReference type="EMBL" id="BPQV01000003">
    <property type="protein sequence ID" value="GJE26330.1"/>
    <property type="molecule type" value="Genomic_DNA"/>
</dbReference>
<evidence type="ECO:0000259" key="5">
    <source>
        <dbReference type="PROSITE" id="PS50112"/>
    </source>
</evidence>
<dbReference type="InterPro" id="IPR000014">
    <property type="entry name" value="PAS"/>
</dbReference>
<evidence type="ECO:0000313" key="8">
    <source>
        <dbReference type="Proteomes" id="UP001055156"/>
    </source>
</evidence>
<dbReference type="SUPFAM" id="SSF55785">
    <property type="entry name" value="PYP-like sensor domain (PAS domain)"/>
    <property type="match status" value="1"/>
</dbReference>
<dbReference type="PROSITE" id="PS50112">
    <property type="entry name" value="PAS"/>
    <property type="match status" value="1"/>
</dbReference>
<keyword evidence="8" id="KW-1185">Reference proteome</keyword>
<dbReference type="InterPro" id="IPR000700">
    <property type="entry name" value="PAS-assoc_C"/>
</dbReference>
<accession>A0ABQ4T5Y3</accession>
<feature type="domain" description="PAC" evidence="6">
    <location>
        <begin position="82"/>
        <end position="134"/>
    </location>
</feature>
<dbReference type="SMART" id="SM00086">
    <property type="entry name" value="PAC"/>
    <property type="match status" value="1"/>
</dbReference>
<dbReference type="PRINTS" id="PR00260">
    <property type="entry name" value="CHEMTRNSDUCR"/>
</dbReference>
<dbReference type="Pfam" id="PF08447">
    <property type="entry name" value="PAS_3"/>
    <property type="match status" value="1"/>
</dbReference>
<dbReference type="Gene3D" id="1.10.287.950">
    <property type="entry name" value="Methyl-accepting chemotaxis protein"/>
    <property type="match status" value="1"/>
</dbReference>
<dbReference type="Proteomes" id="UP001055156">
    <property type="component" value="Unassembled WGS sequence"/>
</dbReference>
<feature type="domain" description="PAS" evidence="5">
    <location>
        <begin position="23"/>
        <end position="68"/>
    </location>
</feature>
<evidence type="ECO:0008006" key="9">
    <source>
        <dbReference type="Google" id="ProtNLM"/>
    </source>
</evidence>
<reference evidence="7" key="2">
    <citation type="submission" date="2021-08" db="EMBL/GenBank/DDBJ databases">
        <authorList>
            <person name="Tani A."/>
            <person name="Ola A."/>
            <person name="Ogura Y."/>
            <person name="Katsura K."/>
            <person name="Hayashi T."/>
        </authorList>
    </citation>
    <scope>NUCLEOTIDE SEQUENCE</scope>
    <source>
        <strain evidence="7">NBRC 15689</strain>
    </source>
</reference>
<gene>
    <name evidence="7" type="ORF">LKMONMHP_1181</name>
</gene>
<dbReference type="PANTHER" id="PTHR32089:SF112">
    <property type="entry name" value="LYSOZYME-LIKE PROTEIN-RELATED"/>
    <property type="match status" value="1"/>
</dbReference>
<evidence type="ECO:0000313" key="7">
    <source>
        <dbReference type="EMBL" id="GJE26330.1"/>
    </source>
</evidence>
<comment type="similarity">
    <text evidence="2">Belongs to the methyl-accepting chemotaxis (MCP) protein family.</text>
</comment>
<dbReference type="RefSeq" id="WP_238310294.1">
    <property type="nucleotide sequence ID" value="NZ_BPQV01000003.1"/>
</dbReference>
<dbReference type="InterPro" id="IPR004090">
    <property type="entry name" value="Chemotax_Me-accpt_rcpt"/>
</dbReference>
<evidence type="ECO:0000256" key="1">
    <source>
        <dbReference type="ARBA" id="ARBA00023224"/>
    </source>
</evidence>
<dbReference type="PANTHER" id="PTHR32089">
    <property type="entry name" value="METHYL-ACCEPTING CHEMOTAXIS PROTEIN MCPB"/>
    <property type="match status" value="1"/>
</dbReference>
<dbReference type="SUPFAM" id="SSF58104">
    <property type="entry name" value="Methyl-accepting chemotaxis protein (MCP) signaling domain"/>
    <property type="match status" value="1"/>
</dbReference>
<feature type="domain" description="Methyl-accepting transducer" evidence="4">
    <location>
        <begin position="132"/>
        <end position="354"/>
    </location>
</feature>
<dbReference type="InterPro" id="IPR013655">
    <property type="entry name" value="PAS_fold_3"/>
</dbReference>
<proteinExistence type="inferred from homology"/>
<dbReference type="Pfam" id="PF00015">
    <property type="entry name" value="MCPsignal"/>
    <property type="match status" value="1"/>
</dbReference>
<dbReference type="SMART" id="SM00283">
    <property type="entry name" value="MA"/>
    <property type="match status" value="1"/>
</dbReference>
<comment type="caution">
    <text evidence="7">The sequence shown here is derived from an EMBL/GenBank/DDBJ whole genome shotgun (WGS) entry which is preliminary data.</text>
</comment>
<organism evidence="7 8">
    <name type="scientific">Methylobacterium organophilum</name>
    <dbReference type="NCBI Taxonomy" id="410"/>
    <lineage>
        <taxon>Bacteria</taxon>
        <taxon>Pseudomonadati</taxon>
        <taxon>Pseudomonadota</taxon>
        <taxon>Alphaproteobacteria</taxon>
        <taxon>Hyphomicrobiales</taxon>
        <taxon>Methylobacteriaceae</taxon>
        <taxon>Methylobacterium</taxon>
    </lineage>
</organism>
<dbReference type="InterPro" id="IPR035965">
    <property type="entry name" value="PAS-like_dom_sf"/>
</dbReference>
<dbReference type="InterPro" id="IPR004089">
    <property type="entry name" value="MCPsignal_dom"/>
</dbReference>